<name>A0A955I6Q6_9BACT</name>
<evidence type="ECO:0000256" key="1">
    <source>
        <dbReference type="PIRSR" id="PIRSR601310-1"/>
    </source>
</evidence>
<accession>A0A955I6Q6</accession>
<dbReference type="Proteomes" id="UP000760819">
    <property type="component" value="Unassembled WGS sequence"/>
</dbReference>
<dbReference type="PANTHER" id="PTHR46648:SF1">
    <property type="entry name" value="ADENOSINE 5'-MONOPHOSPHORAMIDASE HNT1"/>
    <property type="match status" value="1"/>
</dbReference>
<dbReference type="InterPro" id="IPR036265">
    <property type="entry name" value="HIT-like_sf"/>
</dbReference>
<evidence type="ECO:0000313" key="4">
    <source>
        <dbReference type="EMBL" id="MCA9378929.1"/>
    </source>
</evidence>
<dbReference type="GO" id="GO:0009117">
    <property type="term" value="P:nucleotide metabolic process"/>
    <property type="evidence" value="ECO:0007669"/>
    <property type="project" value="TreeGrafter"/>
</dbReference>
<gene>
    <name evidence="4" type="ORF">KC640_00735</name>
</gene>
<comment type="caution">
    <text evidence="4">The sequence shown here is derived from an EMBL/GenBank/DDBJ whole genome shotgun (WGS) entry which is preliminary data.</text>
</comment>
<dbReference type="PANTHER" id="PTHR46648">
    <property type="entry name" value="HIT FAMILY PROTEIN 1"/>
    <property type="match status" value="1"/>
</dbReference>
<feature type="active site" description="Tele-AMP-histidine intermediate" evidence="1">
    <location>
        <position position="97"/>
    </location>
</feature>
<evidence type="ECO:0000313" key="5">
    <source>
        <dbReference type="Proteomes" id="UP000760819"/>
    </source>
</evidence>
<dbReference type="GO" id="GO:0003824">
    <property type="term" value="F:catalytic activity"/>
    <property type="evidence" value="ECO:0007669"/>
    <property type="project" value="InterPro"/>
</dbReference>
<protein>
    <submittedName>
        <fullName evidence="4">HIT family protein</fullName>
    </submittedName>
</protein>
<dbReference type="InterPro" id="IPR011146">
    <property type="entry name" value="HIT-like"/>
</dbReference>
<dbReference type="Gene3D" id="3.30.428.10">
    <property type="entry name" value="HIT-like"/>
    <property type="match status" value="1"/>
</dbReference>
<evidence type="ECO:0000259" key="3">
    <source>
        <dbReference type="PROSITE" id="PS51084"/>
    </source>
</evidence>
<reference evidence="4" key="2">
    <citation type="journal article" date="2021" name="Microbiome">
        <title>Successional dynamics and alternative stable states in a saline activated sludge microbial community over 9 years.</title>
        <authorList>
            <person name="Wang Y."/>
            <person name="Ye J."/>
            <person name="Ju F."/>
            <person name="Liu L."/>
            <person name="Boyd J.A."/>
            <person name="Deng Y."/>
            <person name="Parks D.H."/>
            <person name="Jiang X."/>
            <person name="Yin X."/>
            <person name="Woodcroft B.J."/>
            <person name="Tyson G.W."/>
            <person name="Hugenholtz P."/>
            <person name="Polz M.F."/>
            <person name="Zhang T."/>
        </authorList>
    </citation>
    <scope>NUCLEOTIDE SEQUENCE</scope>
    <source>
        <strain evidence="4">HKST-UBA12</strain>
    </source>
</reference>
<sequence>MSQTDCIFCKIIAGKLPSYKVYEDDDFVAFLDIFPSHYGQTAVVPKHHHPSKFSDADIDLLQRLIVTTQKVAKKLEKKLDAERCIIVAEGLELDHLHLKLYPALRPDPTSYVVSKPGKRADDKELQQILENITS</sequence>
<comment type="caution">
    <text evidence="2">Lacks conserved residue(s) required for the propagation of feature annotation.</text>
</comment>
<dbReference type="EMBL" id="JAGQLI010000037">
    <property type="protein sequence ID" value="MCA9378929.1"/>
    <property type="molecule type" value="Genomic_DNA"/>
</dbReference>
<evidence type="ECO:0000256" key="2">
    <source>
        <dbReference type="PROSITE-ProRule" id="PRU00464"/>
    </source>
</evidence>
<dbReference type="SUPFAM" id="SSF54197">
    <property type="entry name" value="HIT-like"/>
    <property type="match status" value="1"/>
</dbReference>
<dbReference type="PRINTS" id="PR00332">
    <property type="entry name" value="HISTRIAD"/>
</dbReference>
<dbReference type="PROSITE" id="PS51084">
    <property type="entry name" value="HIT_2"/>
    <property type="match status" value="1"/>
</dbReference>
<feature type="domain" description="HIT" evidence="3">
    <location>
        <begin position="7"/>
        <end position="110"/>
    </location>
</feature>
<dbReference type="Pfam" id="PF01230">
    <property type="entry name" value="HIT"/>
    <property type="match status" value="1"/>
</dbReference>
<organism evidence="4 5">
    <name type="scientific">Candidatus Dojkabacteria bacterium</name>
    <dbReference type="NCBI Taxonomy" id="2099670"/>
    <lineage>
        <taxon>Bacteria</taxon>
        <taxon>Candidatus Dojkabacteria</taxon>
    </lineage>
</organism>
<dbReference type="AlphaFoldDB" id="A0A955I6Q6"/>
<reference evidence="4" key="1">
    <citation type="submission" date="2020-04" db="EMBL/GenBank/DDBJ databases">
        <authorList>
            <person name="Zhang T."/>
        </authorList>
    </citation>
    <scope>NUCLEOTIDE SEQUENCE</scope>
    <source>
        <strain evidence="4">HKST-UBA12</strain>
    </source>
</reference>
<dbReference type="InterPro" id="IPR001310">
    <property type="entry name" value="Histidine_triad_HIT"/>
</dbReference>
<proteinExistence type="predicted"/>